<dbReference type="PANTHER" id="PTHR48430:SF1">
    <property type="entry name" value="PARTNER OF XRN-2 PROTEIN 1"/>
    <property type="match status" value="1"/>
</dbReference>
<dbReference type="AlphaFoldDB" id="A0A9P1I3Q4"/>
<dbReference type="Pfam" id="PF24799">
    <property type="entry name" value="Paxt-1_C"/>
    <property type="match status" value="1"/>
</dbReference>
<dbReference type="OrthoDB" id="2359216at2759"/>
<dbReference type="InterPro" id="IPR021859">
    <property type="entry name" value="XTBD"/>
</dbReference>
<protein>
    <recommendedName>
        <fullName evidence="1">XRN2-binding (XTBD) domain-containing protein</fullName>
    </recommendedName>
</protein>
<dbReference type="PROSITE" id="PS51827">
    <property type="entry name" value="XTBD"/>
    <property type="match status" value="1"/>
</dbReference>
<dbReference type="PANTHER" id="PTHR48430">
    <property type="entry name" value="PARTNER OF XRN-2 PROTEIN 1"/>
    <property type="match status" value="1"/>
</dbReference>
<evidence type="ECO:0000313" key="2">
    <source>
        <dbReference type="EMBL" id="CAI5439095.1"/>
    </source>
</evidence>
<dbReference type="InterPro" id="IPR057067">
    <property type="entry name" value="Paxt-1-like_C"/>
</dbReference>
<gene>
    <name evidence="2" type="ORF">CAMP_LOCUS1732</name>
</gene>
<dbReference type="Proteomes" id="UP001152747">
    <property type="component" value="Unassembled WGS sequence"/>
</dbReference>
<accession>A0A9P1I3Q4</accession>
<feature type="domain" description="XRN2-binding (XTBD)" evidence="1">
    <location>
        <begin position="7"/>
        <end position="92"/>
    </location>
</feature>
<keyword evidence="3" id="KW-1185">Reference proteome</keyword>
<evidence type="ECO:0000313" key="3">
    <source>
        <dbReference type="Proteomes" id="UP001152747"/>
    </source>
</evidence>
<organism evidence="2 3">
    <name type="scientific">Caenorhabditis angaria</name>
    <dbReference type="NCBI Taxonomy" id="860376"/>
    <lineage>
        <taxon>Eukaryota</taxon>
        <taxon>Metazoa</taxon>
        <taxon>Ecdysozoa</taxon>
        <taxon>Nematoda</taxon>
        <taxon>Chromadorea</taxon>
        <taxon>Rhabditida</taxon>
        <taxon>Rhabditina</taxon>
        <taxon>Rhabditomorpha</taxon>
        <taxon>Rhabditoidea</taxon>
        <taxon>Rhabditidae</taxon>
        <taxon>Peloderinae</taxon>
        <taxon>Caenorhabditis</taxon>
    </lineage>
</organism>
<comment type="caution">
    <text evidence="2">The sequence shown here is derived from an EMBL/GenBank/DDBJ whole genome shotgun (WGS) entry which is preliminary data.</text>
</comment>
<reference evidence="2" key="1">
    <citation type="submission" date="2022-11" db="EMBL/GenBank/DDBJ databases">
        <authorList>
            <person name="Kikuchi T."/>
        </authorList>
    </citation>
    <scope>NUCLEOTIDE SEQUENCE</scope>
    <source>
        <strain evidence="2">PS1010</strain>
    </source>
</reference>
<name>A0A9P1I3Q4_9PELO</name>
<proteinExistence type="predicted"/>
<evidence type="ECO:0000259" key="1">
    <source>
        <dbReference type="PROSITE" id="PS51827"/>
    </source>
</evidence>
<dbReference type="Pfam" id="PF11952">
    <property type="entry name" value="XTBD"/>
    <property type="match status" value="1"/>
</dbReference>
<sequence length="331" mass="36922">MGKAEEIEAEKKLWESDEAWELRKTFMEAHYDDYSKIQLQCLSQLFINVTILGCEYSESLMEKIHEMGRGISAKMDRKKAGGSYVKASTAKKRQAVKMDDIQEKDGSKKSKEEPLDNEAFNQRLLALKNALGLTPKHLSAEQMLKTAMTSCLLRWNVKKVNTRVDITIDRFLILTHTFSQYCVDSEQLAVNSLVESFLSTTPRLNEAATEIEFDEKPANLAYAISMSRSLAKLKPSVTADRSVKGLTQALEAVNLSLIQNTRKLEGWSQQFDLVAGDILLATRQLGADQCAKPAMAKVAEEMAAEIALKIVHGKSLDNSGENAYSSLRFSA</sequence>
<dbReference type="EMBL" id="CANHGI010000001">
    <property type="protein sequence ID" value="CAI5439095.1"/>
    <property type="molecule type" value="Genomic_DNA"/>
</dbReference>